<dbReference type="AlphaFoldDB" id="A0A382H7Y2"/>
<name>A0A382H7Y2_9ZZZZ</name>
<organism evidence="1">
    <name type="scientific">marine metagenome</name>
    <dbReference type="NCBI Taxonomy" id="408172"/>
    <lineage>
        <taxon>unclassified sequences</taxon>
        <taxon>metagenomes</taxon>
        <taxon>ecological metagenomes</taxon>
    </lineage>
</organism>
<reference evidence="1" key="1">
    <citation type="submission" date="2018-05" db="EMBL/GenBank/DDBJ databases">
        <authorList>
            <person name="Lanie J.A."/>
            <person name="Ng W.-L."/>
            <person name="Kazmierczak K.M."/>
            <person name="Andrzejewski T.M."/>
            <person name="Davidsen T.M."/>
            <person name="Wayne K.J."/>
            <person name="Tettelin H."/>
            <person name="Glass J.I."/>
            <person name="Rusch D."/>
            <person name="Podicherti R."/>
            <person name="Tsui H.-C.T."/>
            <person name="Winkler M.E."/>
        </authorList>
    </citation>
    <scope>NUCLEOTIDE SEQUENCE</scope>
</reference>
<gene>
    <name evidence="1" type="ORF">METZ01_LOCUS236166</name>
</gene>
<accession>A0A382H7Y2</accession>
<evidence type="ECO:0000313" key="1">
    <source>
        <dbReference type="EMBL" id="SVB83312.1"/>
    </source>
</evidence>
<proteinExistence type="predicted"/>
<feature type="non-terminal residue" evidence="1">
    <location>
        <position position="32"/>
    </location>
</feature>
<dbReference type="EMBL" id="UINC01059656">
    <property type="protein sequence ID" value="SVB83312.1"/>
    <property type="molecule type" value="Genomic_DNA"/>
</dbReference>
<protein>
    <submittedName>
        <fullName evidence="1">Uncharacterized protein</fullName>
    </submittedName>
</protein>
<sequence length="32" mass="3564">MHVSTSNPVLIMFLIDRSGSMSDRDPETGEKL</sequence>